<accession>A0A2X0M8L7</accession>
<keyword evidence="2" id="KW-1185">Reference proteome</keyword>
<name>A0A2X0M8L7_9BASI</name>
<sequence length="102" mass="11350">MATTRVLTSATVAPPRRVVSSLHPSVMPLRYLLLFPAGEYDFLPKIPLCGSTKLGHPSECSILLLFEFHPPVNLTGSHWLFVKTVLSSCPQFLFPLLCLRKT</sequence>
<evidence type="ECO:0000313" key="1">
    <source>
        <dbReference type="EMBL" id="SGY50568.1"/>
    </source>
</evidence>
<organism evidence="1 2">
    <name type="scientific">Microbotryum silenes-dioicae</name>
    <dbReference type="NCBI Taxonomy" id="796604"/>
    <lineage>
        <taxon>Eukaryota</taxon>
        <taxon>Fungi</taxon>
        <taxon>Dikarya</taxon>
        <taxon>Basidiomycota</taxon>
        <taxon>Pucciniomycotina</taxon>
        <taxon>Microbotryomycetes</taxon>
        <taxon>Microbotryales</taxon>
        <taxon>Microbotryaceae</taxon>
        <taxon>Microbotryum</taxon>
    </lineage>
</organism>
<dbReference type="Proteomes" id="UP000249464">
    <property type="component" value="Unassembled WGS sequence"/>
</dbReference>
<protein>
    <submittedName>
        <fullName evidence="1">BQ5605_C001g00897 protein</fullName>
    </submittedName>
</protein>
<dbReference type="AlphaFoldDB" id="A0A2X0M8L7"/>
<gene>
    <name evidence="1" type="primary">BQ5605_C001g00897</name>
    <name evidence="1" type="ORF">BQ5605_C001G00897</name>
</gene>
<dbReference type="EMBL" id="FQNC01000043">
    <property type="protein sequence ID" value="SGY50568.1"/>
    <property type="molecule type" value="Genomic_DNA"/>
</dbReference>
<reference evidence="1 2" key="1">
    <citation type="submission" date="2016-11" db="EMBL/GenBank/DDBJ databases">
        <authorList>
            <person name="Jaros S."/>
            <person name="Januszkiewicz K."/>
            <person name="Wedrychowicz H."/>
        </authorList>
    </citation>
    <scope>NUCLEOTIDE SEQUENCE [LARGE SCALE GENOMIC DNA]</scope>
</reference>
<proteinExistence type="predicted"/>
<evidence type="ECO:0000313" key="2">
    <source>
        <dbReference type="Proteomes" id="UP000249464"/>
    </source>
</evidence>